<accession>A0AAN6IKA6</accession>
<dbReference type="Pfam" id="PF02698">
    <property type="entry name" value="DUF218"/>
    <property type="match status" value="1"/>
</dbReference>
<reference evidence="2" key="1">
    <citation type="journal article" date="2022" name="bioRxiv">
        <title>Deciphering the potential niche of two novel black yeast fungi from a biological soil crust based on their genomes, phenotypes, and melanin regulation.</title>
        <authorList>
            <consortium name="DOE Joint Genome Institute"/>
            <person name="Carr E.C."/>
            <person name="Barton Q."/>
            <person name="Grambo S."/>
            <person name="Sullivan M."/>
            <person name="Renfro C.M."/>
            <person name="Kuo A."/>
            <person name="Pangilinan J."/>
            <person name="Lipzen A."/>
            <person name="Keymanesh K."/>
            <person name="Savage E."/>
            <person name="Barry K."/>
            <person name="Grigoriev I.V."/>
            <person name="Riekhof W.R."/>
            <person name="Harris S.S."/>
        </authorList>
    </citation>
    <scope>NUCLEOTIDE SEQUENCE</scope>
    <source>
        <strain evidence="2">JF 03-4F</strain>
    </source>
</reference>
<dbReference type="InterPro" id="IPR003848">
    <property type="entry name" value="DUF218"/>
</dbReference>
<dbReference type="Gene3D" id="1.10.3620.10">
    <property type="entry name" value="YdcF like domain"/>
    <property type="match status" value="1"/>
</dbReference>
<dbReference type="PANTHER" id="PTHR30336">
    <property type="entry name" value="INNER MEMBRANE PROTEIN, PROBABLE PERMEASE"/>
    <property type="match status" value="1"/>
</dbReference>
<organism evidence="2 3">
    <name type="scientific">Exophiala viscosa</name>
    <dbReference type="NCBI Taxonomy" id="2486360"/>
    <lineage>
        <taxon>Eukaryota</taxon>
        <taxon>Fungi</taxon>
        <taxon>Dikarya</taxon>
        <taxon>Ascomycota</taxon>
        <taxon>Pezizomycotina</taxon>
        <taxon>Eurotiomycetes</taxon>
        <taxon>Chaetothyriomycetidae</taxon>
        <taxon>Chaetothyriales</taxon>
        <taxon>Herpotrichiellaceae</taxon>
        <taxon>Exophiala</taxon>
    </lineage>
</organism>
<dbReference type="AlphaFoldDB" id="A0AAN6IKA6"/>
<dbReference type="Gene3D" id="3.40.50.620">
    <property type="entry name" value="HUPs"/>
    <property type="match status" value="1"/>
</dbReference>
<evidence type="ECO:0000313" key="3">
    <source>
        <dbReference type="Proteomes" id="UP001203852"/>
    </source>
</evidence>
<keyword evidence="3" id="KW-1185">Reference proteome</keyword>
<dbReference type="Proteomes" id="UP001203852">
    <property type="component" value="Unassembled WGS sequence"/>
</dbReference>
<dbReference type="PANTHER" id="PTHR30336:SF20">
    <property type="entry name" value="DUF218 DOMAIN-CONTAINING PROTEIN"/>
    <property type="match status" value="1"/>
</dbReference>
<evidence type="ECO:0000259" key="1">
    <source>
        <dbReference type="Pfam" id="PF02698"/>
    </source>
</evidence>
<dbReference type="GO" id="GO:0005886">
    <property type="term" value="C:plasma membrane"/>
    <property type="evidence" value="ECO:0007669"/>
    <property type="project" value="TreeGrafter"/>
</dbReference>
<dbReference type="InterPro" id="IPR014729">
    <property type="entry name" value="Rossmann-like_a/b/a_fold"/>
</dbReference>
<evidence type="ECO:0000313" key="2">
    <source>
        <dbReference type="EMBL" id="KAI1618369.1"/>
    </source>
</evidence>
<feature type="domain" description="DUF218" evidence="1">
    <location>
        <begin position="96"/>
        <end position="191"/>
    </location>
</feature>
<gene>
    <name evidence="2" type="ORF">EDD36DRAFT_29741</name>
</gene>
<proteinExistence type="predicted"/>
<dbReference type="InterPro" id="IPR051599">
    <property type="entry name" value="Cell_Envelope_Assoc"/>
</dbReference>
<sequence>MAPSVSEPTVRDINTVSKFLSCSAIPSLQTCQPVDVLVFCGNSVIPIANNFFSALEARPDLAQTVVICGGIGHSTQLLYQAVRQNQKYASLADKVDGLSEAEVLHLMLEHFYPKVVEHIQSGTFKLLVERDSTNCGANAIETRRILEDHAIPTPKSMVVVQDPTMSLRTLASFKKAYEHVIPTPTFLGCPTLVPVMSLEGGLHFDLPDYRESDLWDHQRFFDLIMGEIPRLRDDEHGYGPKGKGFIAHVDIPDDVEYAWTRLRDVLESTR</sequence>
<protein>
    <recommendedName>
        <fullName evidence="1">DUF218 domain-containing protein</fullName>
    </recommendedName>
</protein>
<name>A0AAN6IKA6_9EURO</name>
<comment type="caution">
    <text evidence="2">The sequence shown here is derived from an EMBL/GenBank/DDBJ whole genome shotgun (WGS) entry which is preliminary data.</text>
</comment>
<dbReference type="EMBL" id="MU404350">
    <property type="protein sequence ID" value="KAI1618369.1"/>
    <property type="molecule type" value="Genomic_DNA"/>
</dbReference>